<dbReference type="EMBL" id="NQWH01000021">
    <property type="protein sequence ID" value="PHP27067.1"/>
    <property type="molecule type" value="Genomic_DNA"/>
</dbReference>
<keyword evidence="2" id="KW-1185">Reference proteome</keyword>
<dbReference type="AlphaFoldDB" id="A0A2G1MEE0"/>
<gene>
    <name evidence="1" type="ORF">CJ301_13070</name>
</gene>
<protein>
    <submittedName>
        <fullName evidence="1">Uncharacterized protein</fullName>
    </submittedName>
</protein>
<comment type="caution">
    <text evidence="1">The sequence shown here is derived from an EMBL/GenBank/DDBJ whole genome shotgun (WGS) entry which is preliminary data.</text>
</comment>
<reference evidence="1 2" key="1">
    <citation type="submission" date="2017-08" db="EMBL/GenBank/DDBJ databases">
        <title>Draft Genome Sequence of Loktanella cinnabarina Strain XM1, Isolated from Coastal Surface Water.</title>
        <authorList>
            <person name="Ma R."/>
            <person name="Wang J."/>
            <person name="Wang Q."/>
            <person name="Ma Z."/>
            <person name="Li J."/>
            <person name="Chen L."/>
        </authorList>
    </citation>
    <scope>NUCLEOTIDE SEQUENCE [LARGE SCALE GENOMIC DNA]</scope>
    <source>
        <strain evidence="1 2">XM1</strain>
    </source>
</reference>
<evidence type="ECO:0000313" key="2">
    <source>
        <dbReference type="Proteomes" id="UP000221860"/>
    </source>
</evidence>
<name>A0A2G1MEE0_9RHOB</name>
<dbReference type="Proteomes" id="UP000221860">
    <property type="component" value="Unassembled WGS sequence"/>
</dbReference>
<organism evidence="1 2">
    <name type="scientific">Limimaricola cinnabarinus</name>
    <dbReference type="NCBI Taxonomy" id="1125964"/>
    <lineage>
        <taxon>Bacteria</taxon>
        <taxon>Pseudomonadati</taxon>
        <taxon>Pseudomonadota</taxon>
        <taxon>Alphaproteobacteria</taxon>
        <taxon>Rhodobacterales</taxon>
        <taxon>Paracoccaceae</taxon>
        <taxon>Limimaricola</taxon>
    </lineage>
</organism>
<sequence>MQETLSAQGTDLLVADSRSVLRGGQSLLPHLREARVDGLVCFDGLLPQATRAELKAPDIASRVVFAY</sequence>
<evidence type="ECO:0000313" key="1">
    <source>
        <dbReference type="EMBL" id="PHP27067.1"/>
    </source>
</evidence>
<proteinExistence type="predicted"/>
<accession>A0A2G1MEE0</accession>